<evidence type="ECO:0000256" key="1">
    <source>
        <dbReference type="SAM" id="Phobius"/>
    </source>
</evidence>
<accession>A0A1I7YCC2</accession>
<reference evidence="3" key="1">
    <citation type="submission" date="2016-11" db="UniProtKB">
        <authorList>
            <consortium name="WormBaseParasite"/>
        </authorList>
    </citation>
    <scope>IDENTIFICATION</scope>
</reference>
<feature type="transmembrane region" description="Helical" evidence="1">
    <location>
        <begin position="158"/>
        <end position="177"/>
    </location>
</feature>
<feature type="transmembrane region" description="Helical" evidence="1">
    <location>
        <begin position="111"/>
        <end position="137"/>
    </location>
</feature>
<dbReference type="WBParaSite" id="L893_g1489.t1">
    <property type="protein sequence ID" value="L893_g1489.t1"/>
    <property type="gene ID" value="L893_g1489"/>
</dbReference>
<dbReference type="Proteomes" id="UP000095287">
    <property type="component" value="Unplaced"/>
</dbReference>
<keyword evidence="2" id="KW-1185">Reference proteome</keyword>
<organism evidence="2 3">
    <name type="scientific">Steinernema glaseri</name>
    <dbReference type="NCBI Taxonomy" id="37863"/>
    <lineage>
        <taxon>Eukaryota</taxon>
        <taxon>Metazoa</taxon>
        <taxon>Ecdysozoa</taxon>
        <taxon>Nematoda</taxon>
        <taxon>Chromadorea</taxon>
        <taxon>Rhabditida</taxon>
        <taxon>Tylenchina</taxon>
        <taxon>Panagrolaimomorpha</taxon>
        <taxon>Strongyloidoidea</taxon>
        <taxon>Steinernematidae</taxon>
        <taxon>Steinernema</taxon>
    </lineage>
</organism>
<keyword evidence="1" id="KW-0472">Membrane</keyword>
<protein>
    <submittedName>
        <fullName evidence="3">MARVEL domain-containing protein</fullName>
    </submittedName>
</protein>
<proteinExistence type="predicted"/>
<evidence type="ECO:0000313" key="3">
    <source>
        <dbReference type="WBParaSite" id="L893_g1489.t1"/>
    </source>
</evidence>
<dbReference type="AlphaFoldDB" id="A0A1I7YCC2"/>
<keyword evidence="1" id="KW-0812">Transmembrane</keyword>
<name>A0A1I7YCC2_9BILA</name>
<feature type="transmembrane region" description="Helical" evidence="1">
    <location>
        <begin position="52"/>
        <end position="70"/>
    </location>
</feature>
<feature type="transmembrane region" description="Helical" evidence="1">
    <location>
        <begin position="79"/>
        <end position="99"/>
    </location>
</feature>
<sequence length="205" mass="23422">MSESFLTCSDGMAESEDTEYVSLSNGRNSFLRNVPRNGKMITECLKIACNDAIWAAGYAFLFLAIVVGYGEHISTRTKLLFFMVLTCDICVIASLVYGLKNKNHRYMIPSLFYHLLHIVMTLFICFFSAVFIMMLGVKLAKEQKRVVAQFVAHSTEDLEIGLLCGASSVFLSAVYYFRVTFWKLYGLYNCYRYFHRSETSESQQV</sequence>
<evidence type="ECO:0000313" key="2">
    <source>
        <dbReference type="Proteomes" id="UP000095287"/>
    </source>
</evidence>
<keyword evidence="1" id="KW-1133">Transmembrane helix</keyword>